<evidence type="ECO:0000313" key="2">
    <source>
        <dbReference type="EMBL" id="MEL4456720.1"/>
    </source>
</evidence>
<evidence type="ECO:0008006" key="4">
    <source>
        <dbReference type="Google" id="ProtNLM"/>
    </source>
</evidence>
<accession>A0ABU9L4K4</accession>
<dbReference type="RefSeq" id="WP_342160887.1">
    <property type="nucleotide sequence ID" value="NZ_JBCDNA010000003.1"/>
</dbReference>
<keyword evidence="1" id="KW-0812">Transmembrane</keyword>
<name>A0ABU9L4K4_9FLAO</name>
<reference evidence="2 3" key="1">
    <citation type="submission" date="2024-04" db="EMBL/GenBank/DDBJ databases">
        <title>whole genome sequencing of Lutimonas vermicola strain IMCC1616.</title>
        <authorList>
            <person name="Bae S.S."/>
        </authorList>
    </citation>
    <scope>NUCLEOTIDE SEQUENCE [LARGE SCALE GENOMIC DNA]</scope>
    <source>
        <strain evidence="2 3">IMCC1616</strain>
    </source>
</reference>
<keyword evidence="1" id="KW-0472">Membrane</keyword>
<evidence type="ECO:0000256" key="1">
    <source>
        <dbReference type="SAM" id="Phobius"/>
    </source>
</evidence>
<dbReference type="SUPFAM" id="SSF48452">
    <property type="entry name" value="TPR-like"/>
    <property type="match status" value="1"/>
</dbReference>
<gene>
    <name evidence="2" type="ORF">AABB81_12500</name>
</gene>
<evidence type="ECO:0000313" key="3">
    <source>
        <dbReference type="Proteomes" id="UP001474120"/>
    </source>
</evidence>
<dbReference type="EMBL" id="JBCDNA010000003">
    <property type="protein sequence ID" value="MEL4456720.1"/>
    <property type="molecule type" value="Genomic_DNA"/>
</dbReference>
<keyword evidence="1" id="KW-1133">Transmembrane helix</keyword>
<sequence>MENHDLIDRYFENSLRPKEQQRFNELLQNDLNFKNEFLFQKNLKQVIAANQKEELKSVLSNIEERAKKRSPFASVPKKWLVAASVMIIMGITTWILQKTYYPTNEAIYAEYFKADRNTIQPVVRGEALNTIEYRAFVAYEAEDYYKAINLFNSVKHPDATYILYYKGLCYLAVGKSYKAIELLSLVSNEVEVEGPSAELNAKSKWFLALAYLQNNENEKAVSQLKLTANNPVSMFKKQEANEILEYLQ</sequence>
<feature type="transmembrane region" description="Helical" evidence="1">
    <location>
        <begin position="79"/>
        <end position="96"/>
    </location>
</feature>
<dbReference type="InterPro" id="IPR011990">
    <property type="entry name" value="TPR-like_helical_dom_sf"/>
</dbReference>
<comment type="caution">
    <text evidence="2">The sequence shown here is derived from an EMBL/GenBank/DDBJ whole genome shotgun (WGS) entry which is preliminary data.</text>
</comment>
<dbReference type="Gene3D" id="1.25.40.10">
    <property type="entry name" value="Tetratricopeptide repeat domain"/>
    <property type="match status" value="1"/>
</dbReference>
<dbReference type="Proteomes" id="UP001474120">
    <property type="component" value="Unassembled WGS sequence"/>
</dbReference>
<keyword evidence="3" id="KW-1185">Reference proteome</keyword>
<organism evidence="2 3">
    <name type="scientific">Lutimonas vermicola</name>
    <dbReference type="NCBI Taxonomy" id="414288"/>
    <lineage>
        <taxon>Bacteria</taxon>
        <taxon>Pseudomonadati</taxon>
        <taxon>Bacteroidota</taxon>
        <taxon>Flavobacteriia</taxon>
        <taxon>Flavobacteriales</taxon>
        <taxon>Flavobacteriaceae</taxon>
        <taxon>Lutimonas</taxon>
    </lineage>
</organism>
<protein>
    <recommendedName>
        <fullName evidence="4">Tetratricopeptide repeat protein</fullName>
    </recommendedName>
</protein>
<proteinExistence type="predicted"/>